<reference evidence="1" key="1">
    <citation type="submission" date="2018-06" db="EMBL/GenBank/DDBJ databases">
        <authorList>
            <person name="Zhirakovskaya E."/>
        </authorList>
    </citation>
    <scope>NUCLEOTIDE SEQUENCE</scope>
</reference>
<dbReference type="EMBL" id="UOGE01000088">
    <property type="protein sequence ID" value="VAX23664.1"/>
    <property type="molecule type" value="Genomic_DNA"/>
</dbReference>
<evidence type="ECO:0000313" key="1">
    <source>
        <dbReference type="EMBL" id="VAX23664.1"/>
    </source>
</evidence>
<name>A0A3B1CI90_9ZZZZ</name>
<gene>
    <name evidence="1" type="ORF">MNBD_NITROSPINAE02-970</name>
</gene>
<organism evidence="1">
    <name type="scientific">hydrothermal vent metagenome</name>
    <dbReference type="NCBI Taxonomy" id="652676"/>
    <lineage>
        <taxon>unclassified sequences</taxon>
        <taxon>metagenomes</taxon>
        <taxon>ecological metagenomes</taxon>
    </lineage>
</organism>
<accession>A0A3B1CI90</accession>
<proteinExistence type="predicted"/>
<feature type="non-terminal residue" evidence="1">
    <location>
        <position position="1"/>
    </location>
</feature>
<dbReference type="AlphaFoldDB" id="A0A3B1CI90"/>
<sequence length="61" mass="6583">LKLAHRRLRSANKNSVQIFVLDQLLVDAPCATSKIKLSHEGVYKSVGSPAFAIIASYLAGD</sequence>
<protein>
    <submittedName>
        <fullName evidence="1">Uncharacterized protein</fullName>
    </submittedName>
</protein>